<dbReference type="RefSeq" id="WP_011459918.1">
    <property type="nucleotide sequence ID" value="NC_007907.1"/>
</dbReference>
<sequence>MELQGLGSINLPLKNQGIQPGQRFLIEVIHRDPSGKAQIRIGGQVIPALLETSAQPGEKFLATVQRIDASGIVLARDKSTIGDKAALLNPQGIERLYIEFGQNKENSLSNLLRQILSDGKGTSVPSDGKGVPVPSDGKGTPVPSDGKGAPVPSDGKGAPVPSDGKGAPVPSDGKSTPVPSDGKSTPVPSDGKGVPVPSDGKGVPVPSDGKGTPVPSDGKGAPVPSDGKGAPVPSDGKGAPVPSDGKGAPVPSDGKGTPVPSDRKGAPVPNDGKGAPVPSDGKGAPVPNDGKGAPVPSDGKGAPVPNDGKGAPVPSNGKGTPVPSDGKGTPVPSDGKGTPVPSDGKGTPVPSDGKGTPVPSDGKGTPILSDGKGAPVANDGKGAPVLSDGKSSPVLNEAKVVQLSEGKNLNAPGSVQNDSDAERIGLTSKELIASFVNNTVPQWSSLSKDGFMQLFLLFRGLGLDYERRLKNLDSSKDPEKSNLQAELKRSLKGILLSLLTRGGGNGDEKSLATNLLDRLTGQQILLQGGNSEAPFYLMEIPLQSEGELYNQTLAIKASRKGNKLDLDHCRLALRAETPTLGELGLEGWIYEAQLTLKVFSDNPERLQSLVEENFAHTREIFNQMGMSLHPITVGPLETADEFHRFLKGELREGVDYQV</sequence>
<feature type="compositionally biased region" description="Polar residues" evidence="1">
    <location>
        <begin position="173"/>
        <end position="187"/>
    </location>
</feature>
<dbReference type="Proteomes" id="UP000001946">
    <property type="component" value="Chromosome"/>
</dbReference>
<feature type="region of interest" description="Disordered" evidence="1">
    <location>
        <begin position="119"/>
        <end position="393"/>
    </location>
</feature>
<accession>Q24WC6</accession>
<reference evidence="2 3" key="1">
    <citation type="journal article" date="2006" name="J. Bacteriol.">
        <title>Complete genome sequence of the dehalorespiring bacterium Desulfitobacterium hafniense Y51 and comparison with Dehalococcoides ethenogenes 195.</title>
        <authorList>
            <person name="Nonaka H."/>
            <person name="Keresztes G."/>
            <person name="Shinoda Y."/>
            <person name="Ikenaga Y."/>
            <person name="Abe M."/>
            <person name="Naito K."/>
            <person name="Inatomi K."/>
            <person name="Furukawa K."/>
            <person name="Inui M."/>
            <person name="Yukawa H."/>
        </authorList>
    </citation>
    <scope>NUCLEOTIDE SEQUENCE [LARGE SCALE GENOMIC DNA]</scope>
    <source>
        <strain evidence="2 3">Y51</strain>
    </source>
</reference>
<dbReference type="EMBL" id="AP008230">
    <property type="protein sequence ID" value="BAE83666.1"/>
    <property type="molecule type" value="Genomic_DNA"/>
</dbReference>
<dbReference type="AlphaFoldDB" id="Q24WC6"/>
<proteinExistence type="predicted"/>
<evidence type="ECO:0000313" key="3">
    <source>
        <dbReference type="Proteomes" id="UP000001946"/>
    </source>
</evidence>
<dbReference type="STRING" id="138119.DSY1877"/>
<evidence type="ECO:0000256" key="1">
    <source>
        <dbReference type="SAM" id="MobiDB-lite"/>
    </source>
</evidence>
<dbReference type="PANTHER" id="PTHR40380">
    <property type="entry name" value="FIBRONECTIN TYPE-III DOMAIN-CONTAINING PROTEIN-RELATED"/>
    <property type="match status" value="1"/>
</dbReference>
<gene>
    <name evidence="2" type="ordered locus">DSY1877</name>
</gene>
<dbReference type="HOGENOM" id="CLU_464400_0_0_9"/>
<dbReference type="PANTHER" id="PTHR40380:SF1">
    <property type="match status" value="1"/>
</dbReference>
<name>Q24WC6_DESHY</name>
<dbReference type="eggNOG" id="COG5164">
    <property type="taxonomic scope" value="Bacteria"/>
</dbReference>
<protein>
    <submittedName>
        <fullName evidence="2">Uncharacterized protein</fullName>
    </submittedName>
</protein>
<evidence type="ECO:0000313" key="2">
    <source>
        <dbReference type="EMBL" id="BAE83666.1"/>
    </source>
</evidence>
<keyword evidence="3" id="KW-1185">Reference proteome</keyword>
<dbReference type="KEGG" id="dsy:DSY1877"/>
<organism evidence="2 3">
    <name type="scientific">Desulfitobacterium hafniense (strain Y51)</name>
    <dbReference type="NCBI Taxonomy" id="138119"/>
    <lineage>
        <taxon>Bacteria</taxon>
        <taxon>Bacillati</taxon>
        <taxon>Bacillota</taxon>
        <taxon>Clostridia</taxon>
        <taxon>Eubacteriales</taxon>
        <taxon>Desulfitobacteriaceae</taxon>
        <taxon>Desulfitobacterium</taxon>
    </lineage>
</organism>